<dbReference type="Proteomes" id="UP001166286">
    <property type="component" value="Unassembled WGS sequence"/>
</dbReference>
<accession>A0AA39V2Z5</accession>
<evidence type="ECO:0000313" key="2">
    <source>
        <dbReference type="Proteomes" id="UP001166286"/>
    </source>
</evidence>
<sequence length="439" mass="50398">MIKWDEFAALVALVAVPVMLSPSAIPTMKAIYTFVYKMLYPAVSQCEQLEWLDVPDGQLVHSEEVMQNTGTQTQGCVDTTLGSTFQQAWVSAPRRNKTVKKPKALSLKMRYVRIDTKLLKAFLLLNGCSVYTIKFREVDGILTAHLRNIPSYVETYTRTKREIELILEGYPPQYVETIRIAPVHQTSSNQIQPASNQWLCIPSPIQERADINRGGWIIAAALHSYFENRFTSWCDVGFGHAMETTTFSIGRETIEDFVPRQRAVQRVRHVLVEILKAFPEQEVLITAALEFIQIFFSDFHTDDFVDVFMPTPSYPPIPKFARGRPIPRNVTDSRTKVHIQHSILWDTGDYFYGREFRHRLSGADWSRVMQVFNHSGSLHVEDRDFLRPILLFALQAAARGVWDVMSKYDWAETPKLPNIPELKGHKHVYVWDCNGEVCD</sequence>
<keyword evidence="2" id="KW-1185">Reference proteome</keyword>
<gene>
    <name evidence="1" type="ORF">JMJ35_003755</name>
</gene>
<organism evidence="1 2">
    <name type="scientific">Cladonia borealis</name>
    <dbReference type="NCBI Taxonomy" id="184061"/>
    <lineage>
        <taxon>Eukaryota</taxon>
        <taxon>Fungi</taxon>
        <taxon>Dikarya</taxon>
        <taxon>Ascomycota</taxon>
        <taxon>Pezizomycotina</taxon>
        <taxon>Lecanoromycetes</taxon>
        <taxon>OSLEUM clade</taxon>
        <taxon>Lecanoromycetidae</taxon>
        <taxon>Lecanorales</taxon>
        <taxon>Lecanorineae</taxon>
        <taxon>Cladoniaceae</taxon>
        <taxon>Cladonia</taxon>
    </lineage>
</organism>
<dbReference type="EMBL" id="JAFEKC020000006">
    <property type="protein sequence ID" value="KAK0514033.1"/>
    <property type="molecule type" value="Genomic_DNA"/>
</dbReference>
<reference evidence="1" key="1">
    <citation type="submission" date="2023-03" db="EMBL/GenBank/DDBJ databases">
        <title>Complete genome of Cladonia borealis.</title>
        <authorList>
            <person name="Park H."/>
        </authorList>
    </citation>
    <scope>NUCLEOTIDE SEQUENCE</scope>
    <source>
        <strain evidence="1">ANT050790</strain>
    </source>
</reference>
<evidence type="ECO:0000313" key="1">
    <source>
        <dbReference type="EMBL" id="KAK0514033.1"/>
    </source>
</evidence>
<dbReference type="AlphaFoldDB" id="A0AA39V2Z5"/>
<comment type="caution">
    <text evidence="1">The sequence shown here is derived from an EMBL/GenBank/DDBJ whole genome shotgun (WGS) entry which is preliminary data.</text>
</comment>
<protein>
    <submittedName>
        <fullName evidence="1">Uncharacterized protein</fullName>
    </submittedName>
</protein>
<proteinExistence type="predicted"/>
<name>A0AA39V2Z5_9LECA</name>